<evidence type="ECO:0000259" key="2">
    <source>
        <dbReference type="Pfam" id="PF07331"/>
    </source>
</evidence>
<dbReference type="AlphaFoldDB" id="A0A0J9CAT2"/>
<keyword evidence="1" id="KW-0472">Membrane</keyword>
<feature type="transmembrane region" description="Helical" evidence="1">
    <location>
        <begin position="43"/>
        <end position="64"/>
    </location>
</feature>
<feature type="transmembrane region" description="Helical" evidence="1">
    <location>
        <begin position="76"/>
        <end position="106"/>
    </location>
</feature>
<sequence>MKRIGTKQIVPLLLAVFAVVFAVIGFTQLGFWSDVDGPMPGFFPAIMAIVMFLTSITSFIQSLKDEGSARYERNELLVIAGGAGIIVGSYIIGLLPSCYLFIILWLKVFERTSWKDTLIVLAVCVAISVGVFRLWLGVYFPMGLLEYIL</sequence>
<dbReference type="EMBL" id="ADLK01000011">
    <property type="protein sequence ID" value="KMW22278.1"/>
    <property type="molecule type" value="Genomic_DNA"/>
</dbReference>
<evidence type="ECO:0000313" key="4">
    <source>
        <dbReference type="Proteomes" id="UP000037392"/>
    </source>
</evidence>
<name>A0A0J9CAT2_9FIRM</name>
<proteinExistence type="predicted"/>
<keyword evidence="1" id="KW-1133">Transmembrane helix</keyword>
<feature type="transmembrane region" description="Helical" evidence="1">
    <location>
        <begin position="118"/>
        <end position="140"/>
    </location>
</feature>
<dbReference type="GeneID" id="93164590"/>
<dbReference type="Proteomes" id="UP000037392">
    <property type="component" value="Unassembled WGS sequence"/>
</dbReference>
<dbReference type="InterPro" id="IPR009936">
    <property type="entry name" value="DUF1468"/>
</dbReference>
<gene>
    <name evidence="3" type="ORF">HMPREF9470_01507</name>
</gene>
<dbReference type="RefSeq" id="WP_045091771.1">
    <property type="nucleotide sequence ID" value="NZ_KQ235876.1"/>
</dbReference>
<organism evidence="3 4">
    <name type="scientific">[Clostridium] citroniae WAL-19142</name>
    <dbReference type="NCBI Taxonomy" id="742734"/>
    <lineage>
        <taxon>Bacteria</taxon>
        <taxon>Bacillati</taxon>
        <taxon>Bacillota</taxon>
        <taxon>Clostridia</taxon>
        <taxon>Lachnospirales</taxon>
        <taxon>Lachnospiraceae</taxon>
        <taxon>Enterocloster</taxon>
    </lineage>
</organism>
<dbReference type="OrthoDB" id="369902at2"/>
<comment type="caution">
    <text evidence="3">The sequence shown here is derived from an EMBL/GenBank/DDBJ whole genome shotgun (WGS) entry which is preliminary data.</text>
</comment>
<reference evidence="3 4" key="1">
    <citation type="submission" date="2011-04" db="EMBL/GenBank/DDBJ databases">
        <title>The Genome Sequence of Clostridium citroniae WAL-19142.</title>
        <authorList>
            <consortium name="The Broad Institute Genome Sequencing Platform"/>
            <person name="Earl A."/>
            <person name="Ward D."/>
            <person name="Feldgarden M."/>
            <person name="Gevers D."/>
            <person name="Warren Y.A."/>
            <person name="Tyrrell K.L."/>
            <person name="Citron D.M."/>
            <person name="Goldstein E.J."/>
            <person name="Daigneault M."/>
            <person name="Allen-Vercoe E."/>
            <person name="Young S.K."/>
            <person name="Zeng Q."/>
            <person name="Gargeya S."/>
            <person name="Fitzgerald M."/>
            <person name="Haas B."/>
            <person name="Abouelleil A."/>
            <person name="Alvarado L."/>
            <person name="Arachchi H.M."/>
            <person name="Berlin A."/>
            <person name="Brown A."/>
            <person name="Chapman S.B."/>
            <person name="Chen Z."/>
            <person name="Dunbar C."/>
            <person name="Freedman E."/>
            <person name="Gearin G."/>
            <person name="Gellesch M."/>
            <person name="Goldberg J."/>
            <person name="Griggs A."/>
            <person name="Gujja S."/>
            <person name="Heilman E.R."/>
            <person name="Heiman D."/>
            <person name="Howarth C."/>
            <person name="Larson L."/>
            <person name="Lui A."/>
            <person name="MacDonald P.J."/>
            <person name="Mehta T."/>
            <person name="Montmayeur A."/>
            <person name="Murphy C."/>
            <person name="Neiman D."/>
            <person name="Pearson M."/>
            <person name="Priest M."/>
            <person name="Roberts A."/>
            <person name="Saif S."/>
            <person name="Shea T."/>
            <person name="Shenoy N."/>
            <person name="Sisk P."/>
            <person name="Stolte C."/>
            <person name="Sykes S."/>
            <person name="White J."/>
            <person name="Yandava C."/>
            <person name="Wortman J."/>
            <person name="Nusbaum C."/>
            <person name="Birren B."/>
        </authorList>
    </citation>
    <scope>NUCLEOTIDE SEQUENCE [LARGE SCALE GENOMIC DNA]</scope>
    <source>
        <strain evidence="3 4">WAL-19142</strain>
    </source>
</reference>
<feature type="transmembrane region" description="Helical" evidence="1">
    <location>
        <begin position="12"/>
        <end position="31"/>
    </location>
</feature>
<evidence type="ECO:0000313" key="3">
    <source>
        <dbReference type="EMBL" id="KMW22278.1"/>
    </source>
</evidence>
<dbReference type="Pfam" id="PF07331">
    <property type="entry name" value="TctB"/>
    <property type="match status" value="1"/>
</dbReference>
<dbReference type="PATRIC" id="fig|742734.4.peg.1610"/>
<protein>
    <recommendedName>
        <fullName evidence="2">DUF1468 domain-containing protein</fullName>
    </recommendedName>
</protein>
<feature type="domain" description="DUF1468" evidence="2">
    <location>
        <begin position="9"/>
        <end position="141"/>
    </location>
</feature>
<keyword evidence="1" id="KW-0812">Transmembrane</keyword>
<accession>A0A0J9CAT2</accession>
<evidence type="ECO:0000256" key="1">
    <source>
        <dbReference type="SAM" id="Phobius"/>
    </source>
</evidence>